<protein>
    <recommendedName>
        <fullName evidence="7">TRAP transporter large permease protein</fullName>
    </recommendedName>
</protein>
<feature type="transmembrane region" description="Helical" evidence="7">
    <location>
        <begin position="33"/>
        <end position="61"/>
    </location>
</feature>
<evidence type="ECO:0000256" key="2">
    <source>
        <dbReference type="ARBA" id="ARBA00022475"/>
    </source>
</evidence>
<feature type="transmembrane region" description="Helical" evidence="7">
    <location>
        <begin position="397"/>
        <end position="421"/>
    </location>
</feature>
<feature type="domain" description="TRAP C4-dicarboxylate transport system permease DctM subunit" evidence="8">
    <location>
        <begin position="7"/>
        <end position="417"/>
    </location>
</feature>
<dbReference type="PANTHER" id="PTHR33362">
    <property type="entry name" value="SIALIC ACID TRAP TRANSPORTER PERMEASE PROTEIN SIAT-RELATED"/>
    <property type="match status" value="1"/>
</dbReference>
<comment type="caution">
    <text evidence="7">Lacks conserved residue(s) required for the propagation of feature annotation.</text>
</comment>
<name>A0A1T4MJI2_9HYPH</name>
<evidence type="ECO:0000256" key="7">
    <source>
        <dbReference type="RuleBase" id="RU369079"/>
    </source>
</evidence>
<evidence type="ECO:0000256" key="4">
    <source>
        <dbReference type="ARBA" id="ARBA00022692"/>
    </source>
</evidence>
<evidence type="ECO:0000256" key="1">
    <source>
        <dbReference type="ARBA" id="ARBA00004429"/>
    </source>
</evidence>
<feature type="transmembrane region" description="Helical" evidence="7">
    <location>
        <begin position="314"/>
        <end position="331"/>
    </location>
</feature>
<dbReference type="Pfam" id="PF06808">
    <property type="entry name" value="DctM"/>
    <property type="match status" value="1"/>
</dbReference>
<keyword evidence="5 7" id="KW-1133">Transmembrane helix</keyword>
<dbReference type="GO" id="GO:0022857">
    <property type="term" value="F:transmembrane transporter activity"/>
    <property type="evidence" value="ECO:0007669"/>
    <property type="project" value="UniProtKB-UniRule"/>
</dbReference>
<feature type="transmembrane region" description="Helical" evidence="7">
    <location>
        <begin position="214"/>
        <end position="231"/>
    </location>
</feature>
<dbReference type="NCBIfam" id="TIGR00786">
    <property type="entry name" value="dctM"/>
    <property type="match status" value="1"/>
</dbReference>
<dbReference type="GO" id="GO:0005886">
    <property type="term" value="C:plasma membrane"/>
    <property type="evidence" value="ECO:0007669"/>
    <property type="project" value="UniProtKB-SubCell"/>
</dbReference>
<comment type="subunit">
    <text evidence="7">The complex comprises the extracytoplasmic solute receptor protein and the two transmembrane proteins.</text>
</comment>
<feature type="transmembrane region" description="Helical" evidence="7">
    <location>
        <begin position="359"/>
        <end position="385"/>
    </location>
</feature>
<evidence type="ECO:0000256" key="6">
    <source>
        <dbReference type="ARBA" id="ARBA00023136"/>
    </source>
</evidence>
<dbReference type="Proteomes" id="UP000190135">
    <property type="component" value="Unassembled WGS sequence"/>
</dbReference>
<dbReference type="PANTHER" id="PTHR33362:SF2">
    <property type="entry name" value="TRAP TRANSPORTER LARGE PERMEASE PROTEIN"/>
    <property type="match status" value="1"/>
</dbReference>
<dbReference type="STRING" id="1365950.SAMN05428963_102138"/>
<dbReference type="EMBL" id="FUXL01000002">
    <property type="protein sequence ID" value="SJZ66914.1"/>
    <property type="molecule type" value="Genomic_DNA"/>
</dbReference>
<keyword evidence="7" id="KW-0813">Transport</keyword>
<feature type="transmembrane region" description="Helical" evidence="7">
    <location>
        <begin position="336"/>
        <end position="353"/>
    </location>
</feature>
<feature type="transmembrane region" description="Helical" evidence="7">
    <location>
        <begin position="237"/>
        <end position="257"/>
    </location>
</feature>
<dbReference type="AlphaFoldDB" id="A0A1T4MJI2"/>
<gene>
    <name evidence="9" type="ORF">SAMN05428963_102138</name>
</gene>
<dbReference type="InterPro" id="IPR010656">
    <property type="entry name" value="DctM"/>
</dbReference>
<keyword evidence="3 7" id="KW-0997">Cell inner membrane</keyword>
<evidence type="ECO:0000313" key="9">
    <source>
        <dbReference type="EMBL" id="SJZ66914.1"/>
    </source>
</evidence>
<keyword evidence="10" id="KW-1185">Reference proteome</keyword>
<dbReference type="PIRSF" id="PIRSF006066">
    <property type="entry name" value="HI0050"/>
    <property type="match status" value="1"/>
</dbReference>
<evidence type="ECO:0000313" key="10">
    <source>
        <dbReference type="Proteomes" id="UP000190135"/>
    </source>
</evidence>
<comment type="subcellular location">
    <subcellularLocation>
        <location evidence="1 7">Cell inner membrane</location>
        <topology evidence="1 7">Multi-pass membrane protein</topology>
    </subcellularLocation>
</comment>
<feature type="transmembrane region" description="Helical" evidence="7">
    <location>
        <begin position="171"/>
        <end position="193"/>
    </location>
</feature>
<proteinExistence type="inferred from homology"/>
<sequence>MALAILFGSFVALLIIGTPIAFCLGIASFLTVLYLGIPGLIVFQSMSAGVSVFALMAIPFFIYAGDLMVRGEIAGRLVGLAASLFGHFKGGLGQVNIAASTLFGGISGSAVADASAIGGLMIPQMKARGYDIEYAVNITSMAAIIALMIPPSHNMIIYSISGGGQISIADLFTAGIVPGLLLAMGLAAAAWYVARKRDYPTIPFAGWATVRRSAFSAIPGILLIGIIFGGVRSGIFTATESSCIAIVYALLVTLFVYRSMGWRDFVDATLGAVRTTAMVLLIIGSAAAFGWLLAYLRVPAQMIEFMQNLTDSPLVIFLLLNVVLLFLGTFMDMSPLIIITTPIFLPVVTAYGMDPVHFGVILVLNLGIGLCTPPVGAVLFVGCAVGKIPILQAVRSIWPFYGAAFAVLMLVTYIPGISLWLPHFFRSITG</sequence>
<evidence type="ECO:0000259" key="8">
    <source>
        <dbReference type="Pfam" id="PF06808"/>
    </source>
</evidence>
<feature type="transmembrane region" description="Helical" evidence="7">
    <location>
        <begin position="134"/>
        <end position="151"/>
    </location>
</feature>
<keyword evidence="4 7" id="KW-0812">Transmembrane</keyword>
<keyword evidence="6 7" id="KW-0472">Membrane</keyword>
<comment type="function">
    <text evidence="7">Part of the tripartite ATP-independent periplasmic (TRAP) transport system.</text>
</comment>
<comment type="similarity">
    <text evidence="7">Belongs to the TRAP transporter large permease family.</text>
</comment>
<dbReference type="InterPro" id="IPR004681">
    <property type="entry name" value="TRAP_DctM"/>
</dbReference>
<dbReference type="RefSeq" id="WP_078706843.1">
    <property type="nucleotide sequence ID" value="NZ_FUXL01000002.1"/>
</dbReference>
<evidence type="ECO:0000256" key="3">
    <source>
        <dbReference type="ARBA" id="ARBA00022519"/>
    </source>
</evidence>
<accession>A0A1T4MJI2</accession>
<feature type="transmembrane region" description="Helical" evidence="7">
    <location>
        <begin position="277"/>
        <end position="294"/>
    </location>
</feature>
<reference evidence="9 10" key="1">
    <citation type="submission" date="2017-02" db="EMBL/GenBank/DDBJ databases">
        <authorList>
            <person name="Peterson S.W."/>
        </authorList>
    </citation>
    <scope>NUCLEOTIDE SEQUENCE [LARGE SCALE GENOMIC DNA]</scope>
    <source>
        <strain evidence="9 10">USBA 369</strain>
    </source>
</reference>
<keyword evidence="2" id="KW-1003">Cell membrane</keyword>
<evidence type="ECO:0000256" key="5">
    <source>
        <dbReference type="ARBA" id="ARBA00022989"/>
    </source>
</evidence>
<dbReference type="OrthoDB" id="7912553at2"/>
<organism evidence="9 10">
    <name type="scientific">Consotaella salsifontis</name>
    <dbReference type="NCBI Taxonomy" id="1365950"/>
    <lineage>
        <taxon>Bacteria</taxon>
        <taxon>Pseudomonadati</taxon>
        <taxon>Pseudomonadota</taxon>
        <taxon>Alphaproteobacteria</taxon>
        <taxon>Hyphomicrobiales</taxon>
        <taxon>Aurantimonadaceae</taxon>
        <taxon>Consotaella</taxon>
    </lineage>
</organism>